<protein>
    <submittedName>
        <fullName evidence="1">Uncharacterized protein</fullName>
    </submittedName>
</protein>
<evidence type="ECO:0000313" key="2">
    <source>
        <dbReference type="Proteomes" id="UP000029096"/>
    </source>
</evidence>
<dbReference type="Proteomes" id="UP000029096">
    <property type="component" value="Unassembled WGS sequence"/>
</dbReference>
<dbReference type="AlphaFoldDB" id="A0A086ZK10"/>
<sequence length="119" mass="12991">MASHTGPVKPINIRNADEPLLIMHVGADCRAKGIIRAKVATALKLLFLRFIIPPPSFSRQSKVINEKVICRTKNVLSADTGKEIQTIPPRRTGGLNGSHNFIVLAYKPDGLPNKEIGMP</sequence>
<keyword evidence="2" id="KW-1185">Reference proteome</keyword>
<comment type="caution">
    <text evidence="1">The sequence shown here is derived from an EMBL/GenBank/DDBJ whole genome shotgun (WGS) entry which is preliminary data.</text>
</comment>
<dbReference type="EMBL" id="JGYP01000001">
    <property type="protein sequence ID" value="KFI46860.1"/>
    <property type="molecule type" value="Genomic_DNA"/>
</dbReference>
<dbReference type="RefSeq" id="WP_033520399.1">
    <property type="nucleotide sequence ID" value="NZ_JDUS01000001.1"/>
</dbReference>
<proteinExistence type="predicted"/>
<reference evidence="1 2" key="1">
    <citation type="submission" date="2014-03" db="EMBL/GenBank/DDBJ databases">
        <title>Genomics of Bifidobacteria.</title>
        <authorList>
            <person name="Ventura M."/>
            <person name="Milani C."/>
            <person name="Lugli G.A."/>
        </authorList>
    </citation>
    <scope>NUCLEOTIDE SEQUENCE [LARGE SCALE GENOMIC DNA]</scope>
    <source>
        <strain evidence="1 2">DSM 22767</strain>
    </source>
</reference>
<name>A0A086ZK10_9BIFI</name>
<organism evidence="1 2">
    <name type="scientific">Bifidobacterium bohemicum DSM 22767</name>
    <dbReference type="NCBI Taxonomy" id="1437606"/>
    <lineage>
        <taxon>Bacteria</taxon>
        <taxon>Bacillati</taxon>
        <taxon>Actinomycetota</taxon>
        <taxon>Actinomycetes</taxon>
        <taxon>Bifidobacteriales</taxon>
        <taxon>Bifidobacteriaceae</taxon>
        <taxon>Bifidobacterium</taxon>
    </lineage>
</organism>
<accession>A0A086ZK10</accession>
<evidence type="ECO:0000313" key="1">
    <source>
        <dbReference type="EMBL" id="KFI46860.1"/>
    </source>
</evidence>
<gene>
    <name evidence="1" type="ORF">BBOH_0334</name>
</gene>